<evidence type="ECO:0000259" key="3">
    <source>
        <dbReference type="Pfam" id="PF16350"/>
    </source>
</evidence>
<gene>
    <name evidence="4" type="primary">Pdpr</name>
    <name evidence="4" type="ORF">GWK47_047658</name>
</gene>
<dbReference type="OrthoDB" id="429143at2759"/>
<dbReference type="SUPFAM" id="SSF54373">
    <property type="entry name" value="FAD-linked reductases, C-terminal domain"/>
    <property type="match status" value="1"/>
</dbReference>
<accession>A0A8J5CG61</accession>
<dbReference type="InterPro" id="IPR006076">
    <property type="entry name" value="FAD-dep_OxRdtase"/>
</dbReference>
<dbReference type="Pfam" id="PF01571">
    <property type="entry name" value="GCV_T"/>
    <property type="match status" value="1"/>
</dbReference>
<reference evidence="4" key="1">
    <citation type="submission" date="2020-07" db="EMBL/GenBank/DDBJ databases">
        <title>The High-quality genome of the commercially important snow crab, Chionoecetes opilio.</title>
        <authorList>
            <person name="Jeong J.-H."/>
            <person name="Ryu S."/>
        </authorList>
    </citation>
    <scope>NUCLEOTIDE SEQUENCE</scope>
    <source>
        <strain evidence="4">MADBK_172401_WGS</strain>
        <tissue evidence="4">Digestive gland</tissue>
    </source>
</reference>
<evidence type="ECO:0000259" key="1">
    <source>
        <dbReference type="Pfam" id="PF01266"/>
    </source>
</evidence>
<dbReference type="Pfam" id="PF01266">
    <property type="entry name" value="DAO"/>
    <property type="match status" value="1"/>
</dbReference>
<comment type="caution">
    <text evidence="4">The sequence shown here is derived from an EMBL/GenBank/DDBJ whole genome shotgun (WGS) entry which is preliminary data.</text>
</comment>
<dbReference type="EMBL" id="JACEEZ010012173">
    <property type="protein sequence ID" value="KAG0720828.1"/>
    <property type="molecule type" value="Genomic_DNA"/>
</dbReference>
<feature type="domain" description="GCVT N-terminal" evidence="2">
    <location>
        <begin position="499"/>
        <end position="734"/>
    </location>
</feature>
<dbReference type="SUPFAM" id="SSF103025">
    <property type="entry name" value="Folate-binding domain"/>
    <property type="match status" value="1"/>
</dbReference>
<sequence length="1028" mass="115733">MFMMASGTVTFLRRANTQWKNASFARASTCRSCHVGGPLSADIHQGHWASSHQGQQLDLEESFASSKLVLDELPPKKAKVVVCGGGMVGTSVLYHLAMLGWGKDVVMLEQGRIGGASSWRGSGFLGGVKLTQPEMKILCKSKTLAQELSDAGHDTGWKQCGGLHLARSRERITHFRKMKAIAEANGTECYILSPEDTAKKCDIINTADLVGSFWVPNDGVCDPYKLTFTLLKLALEQGSHVVEECHLSRILVQNERVVAVETSKGMIECDYIVNTGGLWARNIGHMSEPPVKVPVHPAEHYFLYTQKLDGIDPIMPAIRDPDGNIYMREFNGGFLCGGFEKWAKPSFEKELPGAYQDRELLEDWDHFFVMLKEMLFRVPVMKNAVLGRLYNTSCAFSADHRWILGMVPELTNYFVVAGLRSGGSSAAGGIGSMIAEWIVSGTPNMDAYDLDILRFLPAHNNGKFLLDRVREVPGIHYSIAYPFADFTTGRCLRMSPIFPRLKAAGAVFGQVMGYERPSYFIHKSSSDSEDYEMTLDNETSAPFEMAETKTWTKPQWFDHVAKEYAACRDGVAILDFSSFAKFDVWSKGNEVVRALQFLCSNDVDIPVGNIIHTGMQNAYGGYENDCSLARTAPNHYMMIAPSIQQTRCSTWLKRNLPADGSVVMSDVTSMYTAICLMGPLARNVLSELTDEDLSTKAFPFFSFKEMDVGLANGIRAMNITHTGELGWVLYIPNECVLLHNGNQFASIPLAHSTTLKEKYEAVKYVLDKIQYEQHQWIICVDLKMVNFLLGQQSGFTKYPCFLCMWDSRDRAQHYVKKEWPAREQLVPGARNIINEPLVDREKILIPPLHLKLGLMKQFTRALDKDGRCFNYLCRAFPGLTIEKLKAGIFDGPQIRQLIKDTEFQNSMNTLECAAWKSFVQVVNNFLGNTKAANHARLVSSMIEAFQKLGCLMSIKMHFLFSHMEKFPENLGAMSDEQGERFHQDMRQMEERYQGRWDAVMMADYCWSLKRDNPAAAHTRESKKRRFMP</sequence>
<dbReference type="Gene3D" id="3.30.70.1400">
    <property type="entry name" value="Aminomethyltransferase beta-barrel domains"/>
    <property type="match status" value="1"/>
</dbReference>
<name>A0A8J5CG61_CHIOP</name>
<dbReference type="InterPro" id="IPR006222">
    <property type="entry name" value="GCVT_N"/>
</dbReference>
<feature type="domain" description="FAD dependent oxidoreductase" evidence="1">
    <location>
        <begin position="79"/>
        <end position="437"/>
    </location>
</feature>
<dbReference type="InterPro" id="IPR036188">
    <property type="entry name" value="FAD/NAD-bd_sf"/>
</dbReference>
<organism evidence="4 5">
    <name type="scientific">Chionoecetes opilio</name>
    <name type="common">Atlantic snow crab</name>
    <name type="synonym">Cancer opilio</name>
    <dbReference type="NCBI Taxonomy" id="41210"/>
    <lineage>
        <taxon>Eukaryota</taxon>
        <taxon>Metazoa</taxon>
        <taxon>Ecdysozoa</taxon>
        <taxon>Arthropoda</taxon>
        <taxon>Crustacea</taxon>
        <taxon>Multicrustacea</taxon>
        <taxon>Malacostraca</taxon>
        <taxon>Eumalacostraca</taxon>
        <taxon>Eucarida</taxon>
        <taxon>Decapoda</taxon>
        <taxon>Pleocyemata</taxon>
        <taxon>Brachyura</taxon>
        <taxon>Eubrachyura</taxon>
        <taxon>Majoidea</taxon>
        <taxon>Majidae</taxon>
        <taxon>Chionoecetes</taxon>
    </lineage>
</organism>
<dbReference type="Pfam" id="PF16350">
    <property type="entry name" value="FAO_M"/>
    <property type="match status" value="1"/>
</dbReference>
<dbReference type="Gene3D" id="3.50.50.60">
    <property type="entry name" value="FAD/NAD(P)-binding domain"/>
    <property type="match status" value="1"/>
</dbReference>
<dbReference type="Gene3D" id="3.30.1360.120">
    <property type="entry name" value="Probable tRNA modification gtpase trme, domain 1"/>
    <property type="match status" value="1"/>
</dbReference>
<dbReference type="PANTHER" id="PTHR46114">
    <property type="entry name" value="APPLE DOMAIN-CONTAINING PROTEIN"/>
    <property type="match status" value="1"/>
</dbReference>
<evidence type="ECO:0000313" key="4">
    <source>
        <dbReference type="EMBL" id="KAG0720828.1"/>
    </source>
</evidence>
<dbReference type="PANTHER" id="PTHR46114:SF1">
    <property type="entry name" value="ZAD DOMAIN-CONTAINING PROTEIN"/>
    <property type="match status" value="1"/>
</dbReference>
<dbReference type="InterPro" id="IPR032503">
    <property type="entry name" value="FAO_M"/>
</dbReference>
<dbReference type="Gene3D" id="3.30.9.10">
    <property type="entry name" value="D-Amino Acid Oxidase, subunit A, domain 2"/>
    <property type="match status" value="1"/>
</dbReference>
<keyword evidence="5" id="KW-1185">Reference proteome</keyword>
<evidence type="ECO:0000313" key="5">
    <source>
        <dbReference type="Proteomes" id="UP000770661"/>
    </source>
</evidence>
<dbReference type="Proteomes" id="UP000770661">
    <property type="component" value="Unassembled WGS sequence"/>
</dbReference>
<proteinExistence type="predicted"/>
<dbReference type="SUPFAM" id="SSF51905">
    <property type="entry name" value="FAD/NAD(P)-binding domain"/>
    <property type="match status" value="1"/>
</dbReference>
<keyword evidence="4" id="KW-0670">Pyruvate</keyword>
<dbReference type="AlphaFoldDB" id="A0A8J5CG61"/>
<evidence type="ECO:0000259" key="2">
    <source>
        <dbReference type="Pfam" id="PF01571"/>
    </source>
</evidence>
<feature type="domain" description="FAD dependent oxidoreductase central" evidence="3">
    <location>
        <begin position="441"/>
        <end position="495"/>
    </location>
</feature>
<dbReference type="InterPro" id="IPR027266">
    <property type="entry name" value="TrmE/GcvT-like"/>
</dbReference>
<protein>
    <submittedName>
        <fullName evidence="4">Pyruvate dehydrogenase phosphatase regulatory subunit, mitochondrial</fullName>
    </submittedName>
</protein>